<dbReference type="InterPro" id="IPR015919">
    <property type="entry name" value="Cadherin-like_sf"/>
</dbReference>
<dbReference type="PANTHER" id="PTHR24026:SF133">
    <property type="entry name" value="CADHERIN-RELATED FAMILY MEMBER 2"/>
    <property type="match status" value="1"/>
</dbReference>
<name>A0A1I8IV62_9PLAT</name>
<feature type="domain" description="Cadherin" evidence="4">
    <location>
        <begin position="105"/>
        <end position="206"/>
    </location>
</feature>
<accession>A0A1I8IV62</accession>
<evidence type="ECO:0000256" key="3">
    <source>
        <dbReference type="PROSITE-ProRule" id="PRU00043"/>
    </source>
</evidence>
<dbReference type="Gene3D" id="2.60.40.60">
    <property type="entry name" value="Cadherins"/>
    <property type="match status" value="3"/>
</dbReference>
<dbReference type="WBParaSite" id="maker-uti_cns_0017729-snap-gene-0.4-mRNA-1">
    <property type="protein sequence ID" value="maker-uti_cns_0017729-snap-gene-0.4-mRNA-1"/>
    <property type="gene ID" value="maker-uti_cns_0017729-snap-gene-0.4"/>
</dbReference>
<dbReference type="CDD" id="cd11304">
    <property type="entry name" value="Cadherin_repeat"/>
    <property type="match status" value="3"/>
</dbReference>
<dbReference type="PROSITE" id="PS50268">
    <property type="entry name" value="CADHERIN_2"/>
    <property type="match status" value="3"/>
</dbReference>
<feature type="domain" description="Cadherin" evidence="4">
    <location>
        <begin position="213"/>
        <end position="264"/>
    </location>
</feature>
<keyword evidence="5" id="KW-1185">Reference proteome</keyword>
<dbReference type="PRINTS" id="PR00205">
    <property type="entry name" value="CADHERIN"/>
</dbReference>
<reference evidence="6" key="1">
    <citation type="submission" date="2016-11" db="UniProtKB">
        <authorList>
            <consortium name="WormBaseParasite"/>
        </authorList>
    </citation>
    <scope>IDENTIFICATION</scope>
</reference>
<dbReference type="GO" id="GO:0005509">
    <property type="term" value="F:calcium ion binding"/>
    <property type="evidence" value="ECO:0007669"/>
    <property type="project" value="UniProtKB-UniRule"/>
</dbReference>
<proteinExistence type="predicted"/>
<evidence type="ECO:0000256" key="2">
    <source>
        <dbReference type="ARBA" id="ARBA00022989"/>
    </source>
</evidence>
<feature type="domain" description="Cadherin" evidence="4">
    <location>
        <begin position="13"/>
        <end position="90"/>
    </location>
</feature>
<keyword evidence="2" id="KW-0472">Membrane</keyword>
<dbReference type="Proteomes" id="UP000095280">
    <property type="component" value="Unplaced"/>
</dbReference>
<evidence type="ECO:0000313" key="6">
    <source>
        <dbReference type="WBParaSite" id="maker-uti_cns_0017729-snap-gene-0.4-mRNA-1"/>
    </source>
</evidence>
<dbReference type="Pfam" id="PF00028">
    <property type="entry name" value="Cadherin"/>
    <property type="match status" value="2"/>
</dbReference>
<keyword evidence="1" id="KW-0812">Transmembrane</keyword>
<evidence type="ECO:0000259" key="4">
    <source>
        <dbReference type="PROSITE" id="PS50268"/>
    </source>
</evidence>
<organism evidence="5 6">
    <name type="scientific">Macrostomum lignano</name>
    <dbReference type="NCBI Taxonomy" id="282301"/>
    <lineage>
        <taxon>Eukaryota</taxon>
        <taxon>Metazoa</taxon>
        <taxon>Spiralia</taxon>
        <taxon>Lophotrochozoa</taxon>
        <taxon>Platyhelminthes</taxon>
        <taxon>Rhabditophora</taxon>
        <taxon>Macrostomorpha</taxon>
        <taxon>Macrostomida</taxon>
        <taxon>Macrostomidae</taxon>
        <taxon>Macrostomum</taxon>
    </lineage>
</organism>
<dbReference type="GO" id="GO:0016020">
    <property type="term" value="C:membrane"/>
    <property type="evidence" value="ECO:0007669"/>
    <property type="project" value="InterPro"/>
</dbReference>
<dbReference type="SUPFAM" id="SSF49313">
    <property type="entry name" value="Cadherin-like"/>
    <property type="match status" value="3"/>
</dbReference>
<protein>
    <submittedName>
        <fullName evidence="6">Cadherin domain-containing protein</fullName>
    </submittedName>
</protein>
<keyword evidence="2" id="KW-1133">Transmembrane helix</keyword>
<evidence type="ECO:0000256" key="1">
    <source>
        <dbReference type="ARBA" id="ARBA00022692"/>
    </source>
</evidence>
<evidence type="ECO:0000313" key="5">
    <source>
        <dbReference type="Proteomes" id="UP000095280"/>
    </source>
</evidence>
<dbReference type="GO" id="GO:0007156">
    <property type="term" value="P:homophilic cell adhesion via plasma membrane adhesion molecules"/>
    <property type="evidence" value="ECO:0007669"/>
    <property type="project" value="InterPro"/>
</dbReference>
<dbReference type="AlphaFoldDB" id="A0A1I8IV62"/>
<dbReference type="PANTHER" id="PTHR24026">
    <property type="entry name" value="FAT ATYPICAL CADHERIN-RELATED"/>
    <property type="match status" value="1"/>
</dbReference>
<sequence>SRVGAVRAQRPRDAMRNGRVAYSLLEFDDASLFSVTTSGGEILTAAPLDRETRPELPLHRHGQRPRRSALNATVTVRVRVIDDNDMTPKFEHDKYAFEVFENESPDTRTRFRRRRGVNAQMYFSMEPPSTQQLPFRLIATGQGYVQIRTTSRLDRENPSLASSAASPGDRFYEFRVRVSDRGSRPLASYASVTVLVRDRNDHAHRLDTSTSLEASKSASLVKLSAKDPDDGEAGRVQYSIVGGDTDGLFLVDPSEGSLRVRRRLGA</sequence>
<dbReference type="InterPro" id="IPR002126">
    <property type="entry name" value="Cadherin-like_dom"/>
</dbReference>
<dbReference type="SMART" id="SM00112">
    <property type="entry name" value="CA"/>
    <property type="match status" value="2"/>
</dbReference>
<keyword evidence="3" id="KW-0106">Calcium</keyword>